<dbReference type="SUPFAM" id="SSF49879">
    <property type="entry name" value="SMAD/FHA domain"/>
    <property type="match status" value="1"/>
</dbReference>
<comment type="caution">
    <text evidence="3">The sequence shown here is derived from an EMBL/GenBank/DDBJ whole genome shotgun (WGS) entry which is preliminary data.</text>
</comment>
<dbReference type="InterPro" id="IPR050923">
    <property type="entry name" value="Cell_Proc_Reg/RNA_Proc"/>
</dbReference>
<dbReference type="PROSITE" id="PS50006">
    <property type="entry name" value="FHA_DOMAIN"/>
    <property type="match status" value="1"/>
</dbReference>
<dbReference type="RefSeq" id="WP_009431796.1">
    <property type="nucleotide sequence ID" value="NZ_CAACYI010000001.1"/>
</dbReference>
<keyword evidence="4" id="KW-1185">Reference proteome</keyword>
<dbReference type="InterPro" id="IPR008984">
    <property type="entry name" value="SMAD_FHA_dom_sf"/>
</dbReference>
<accession>A0A8H2M6U6</accession>
<feature type="domain" description="FHA" evidence="2">
    <location>
        <begin position="70"/>
        <end position="119"/>
    </location>
</feature>
<protein>
    <submittedName>
        <fullName evidence="3">Probable regulatory protein embR</fullName>
    </submittedName>
</protein>
<gene>
    <name evidence="3" type="primary">embR</name>
    <name evidence="3" type="ORF">NCTC13150_00860</name>
</gene>
<dbReference type="Gene3D" id="2.60.200.20">
    <property type="match status" value="1"/>
</dbReference>
<keyword evidence="1" id="KW-0472">Membrane</keyword>
<dbReference type="InterPro" id="IPR000253">
    <property type="entry name" value="FHA_dom"/>
</dbReference>
<keyword evidence="1" id="KW-0812">Transmembrane</keyword>
<name>A0A8H2M6U6_9FIRM</name>
<evidence type="ECO:0000259" key="2">
    <source>
        <dbReference type="PROSITE" id="PS50006"/>
    </source>
</evidence>
<dbReference type="SMART" id="SM00240">
    <property type="entry name" value="FHA"/>
    <property type="match status" value="1"/>
</dbReference>
<evidence type="ECO:0000313" key="4">
    <source>
        <dbReference type="Proteomes" id="UP000377798"/>
    </source>
</evidence>
<dbReference type="PANTHER" id="PTHR23308">
    <property type="entry name" value="NUCLEAR INHIBITOR OF PROTEIN PHOSPHATASE-1"/>
    <property type="match status" value="1"/>
</dbReference>
<dbReference type="CDD" id="cd00060">
    <property type="entry name" value="FHA"/>
    <property type="match status" value="1"/>
</dbReference>
<evidence type="ECO:0000256" key="1">
    <source>
        <dbReference type="SAM" id="Phobius"/>
    </source>
</evidence>
<dbReference type="Proteomes" id="UP000377798">
    <property type="component" value="Unassembled WGS sequence"/>
</dbReference>
<keyword evidence="1" id="KW-1133">Transmembrane helix</keyword>
<feature type="transmembrane region" description="Helical" evidence="1">
    <location>
        <begin position="12"/>
        <end position="32"/>
    </location>
</feature>
<dbReference type="AlphaFoldDB" id="A0A8H2M6U6"/>
<reference evidence="3 4" key="1">
    <citation type="submission" date="2019-02" db="EMBL/GenBank/DDBJ databases">
        <authorList>
            <consortium name="Pathogen Informatics"/>
        </authorList>
    </citation>
    <scope>NUCLEOTIDE SEQUENCE [LARGE SCALE GENOMIC DNA]</scope>
    <source>
        <strain evidence="3 4">3012STDY7089603</strain>
    </source>
</reference>
<dbReference type="EMBL" id="CAACYI010000001">
    <property type="protein sequence ID" value="VFB16338.1"/>
    <property type="molecule type" value="Genomic_DNA"/>
</dbReference>
<proteinExistence type="predicted"/>
<organism evidence="3 4">
    <name type="scientific">Urinicoccus massiliensis</name>
    <dbReference type="NCBI Taxonomy" id="1723382"/>
    <lineage>
        <taxon>Bacteria</taxon>
        <taxon>Bacillati</taxon>
        <taxon>Bacillota</taxon>
        <taxon>Tissierellia</taxon>
        <taxon>Tissierellales</taxon>
        <taxon>Peptoniphilaceae</taxon>
        <taxon>Urinicoccus</taxon>
    </lineage>
</organism>
<evidence type="ECO:0000313" key="3">
    <source>
        <dbReference type="EMBL" id="VFB16338.1"/>
    </source>
</evidence>
<dbReference type="Pfam" id="PF00498">
    <property type="entry name" value="FHA"/>
    <property type="match status" value="1"/>
</dbReference>
<sequence length="142" mass="16467">MFIIISQGVKYIATLIIYLFIFSIIRMIYLDIKSMSKMTMMKDGAYLKVVNRLDTLNFKMQEYYTLKGTITIGRSSRNDIVIKDNFVSKKHLQITDQNGTYFIEDLNSANGTYLNGELIHDIIELRNGDRIGIGFIQFLFVE</sequence>